<dbReference type="GO" id="GO:0017070">
    <property type="term" value="F:U6 snRNA binding"/>
    <property type="evidence" value="ECO:0007669"/>
    <property type="project" value="TreeGrafter"/>
</dbReference>
<dbReference type="GO" id="GO:0000244">
    <property type="term" value="P:spliceosomal tri-snRNP complex assembly"/>
    <property type="evidence" value="ECO:0007669"/>
    <property type="project" value="TreeGrafter"/>
</dbReference>
<dbReference type="EMBL" id="LSSK01000651">
    <property type="protein sequence ID" value="OMH82501.1"/>
    <property type="molecule type" value="Genomic_DNA"/>
</dbReference>
<dbReference type="PANTHER" id="PTHR11140">
    <property type="entry name" value="PRE-MRNA SPLICING FACTOR PRP8"/>
    <property type="match status" value="1"/>
</dbReference>
<dbReference type="GO" id="GO:0030620">
    <property type="term" value="F:U2 snRNA binding"/>
    <property type="evidence" value="ECO:0007669"/>
    <property type="project" value="TreeGrafter"/>
</dbReference>
<organism evidence="2 3">
    <name type="scientific">Zancudomyces culisetae</name>
    <name type="common">Gut fungus</name>
    <name type="synonym">Smittium culisetae</name>
    <dbReference type="NCBI Taxonomy" id="1213189"/>
    <lineage>
        <taxon>Eukaryota</taxon>
        <taxon>Fungi</taxon>
        <taxon>Fungi incertae sedis</taxon>
        <taxon>Zoopagomycota</taxon>
        <taxon>Kickxellomycotina</taxon>
        <taxon>Harpellomycetes</taxon>
        <taxon>Harpellales</taxon>
        <taxon>Legeriomycetaceae</taxon>
        <taxon>Zancudomyces</taxon>
    </lineage>
</organism>
<dbReference type="GO" id="GO:0030623">
    <property type="term" value="F:U5 snRNA binding"/>
    <property type="evidence" value="ECO:0007669"/>
    <property type="project" value="TreeGrafter"/>
</dbReference>
<feature type="compositionally biased region" description="Basic and acidic residues" evidence="1">
    <location>
        <begin position="1"/>
        <end position="17"/>
    </location>
</feature>
<proteinExistence type="predicted"/>
<evidence type="ECO:0000313" key="3">
    <source>
        <dbReference type="Proteomes" id="UP000188320"/>
    </source>
</evidence>
<comment type="caution">
    <text evidence="2">The sequence shown here is derived from an EMBL/GenBank/DDBJ whole genome shotgun (WGS) entry which is preliminary data.</text>
</comment>
<name>A0A1R1PNJ0_ZANCU</name>
<protein>
    <submittedName>
        <fullName evidence="2">Pre-mRNA-processing-splicing factor 8</fullName>
    </submittedName>
</protein>
<dbReference type="GO" id="GO:0097157">
    <property type="term" value="F:pre-mRNA intronic binding"/>
    <property type="evidence" value="ECO:0007669"/>
    <property type="project" value="TreeGrafter"/>
</dbReference>
<dbReference type="Proteomes" id="UP000188320">
    <property type="component" value="Unassembled WGS sequence"/>
</dbReference>
<feature type="region of interest" description="Disordered" evidence="1">
    <location>
        <begin position="1"/>
        <end position="25"/>
    </location>
</feature>
<dbReference type="OrthoDB" id="1931567at2759"/>
<dbReference type="GO" id="GO:0071013">
    <property type="term" value="C:catalytic step 2 spliceosome"/>
    <property type="evidence" value="ECO:0007669"/>
    <property type="project" value="TreeGrafter"/>
</dbReference>
<accession>A0A1R1PNJ0</accession>
<dbReference type="GO" id="GO:0005682">
    <property type="term" value="C:U5 snRNP"/>
    <property type="evidence" value="ECO:0007669"/>
    <property type="project" value="TreeGrafter"/>
</dbReference>
<evidence type="ECO:0000256" key="1">
    <source>
        <dbReference type="SAM" id="MobiDB-lite"/>
    </source>
</evidence>
<keyword evidence="3" id="KW-1185">Reference proteome</keyword>
<gene>
    <name evidence="2" type="ORF">AX774_g4028</name>
</gene>
<evidence type="ECO:0000313" key="2">
    <source>
        <dbReference type="EMBL" id="OMH82501.1"/>
    </source>
</evidence>
<sequence length="94" mass="10697">MDQEENVRAKQLQEKARRWTQMNSKKYSEKRRFGFVDQEKMQMPAEHLRKIIKDHGDMIHSARGDKVAGEYADALGTDPGGAGAVPHYGSDYVC</sequence>
<dbReference type="PANTHER" id="PTHR11140:SF0">
    <property type="entry name" value="PRE-MRNA-PROCESSING-SPLICING FACTOR 8"/>
    <property type="match status" value="1"/>
</dbReference>
<dbReference type="AlphaFoldDB" id="A0A1R1PNJ0"/>
<dbReference type="GO" id="GO:0030619">
    <property type="term" value="F:U1 snRNA binding"/>
    <property type="evidence" value="ECO:0007669"/>
    <property type="project" value="TreeGrafter"/>
</dbReference>
<dbReference type="InterPro" id="IPR027652">
    <property type="entry name" value="PRP8"/>
</dbReference>
<reference evidence="3" key="1">
    <citation type="submission" date="2017-01" db="EMBL/GenBank/DDBJ databases">
        <authorList>
            <person name="Wang Y."/>
            <person name="White M."/>
            <person name="Kvist S."/>
            <person name="Moncalvo J.-M."/>
        </authorList>
    </citation>
    <scope>NUCLEOTIDE SEQUENCE [LARGE SCALE GENOMIC DNA]</scope>
    <source>
        <strain evidence="3">COL-18-3</strain>
    </source>
</reference>